<feature type="region of interest" description="Disordered" evidence="10">
    <location>
        <begin position="733"/>
        <end position="795"/>
    </location>
</feature>
<sequence>MTPPPMPRGDLLLESPPEIPPPSPSKPFGNALRMLPMVAGGLAMGLMFMGGGLGGSGTLRGVIGGLYAVSMIGMMLSQTGRQNDDQSAQLDANRRDYFRYLAQTRRAFMKTADEQRASVAFRHPAPDSLWTVVGGPRMWERRPADEDFGSVRLSVGGQQSARRITPPEAQPIEDLEPLTTGALRRFVRTHRVIPSVPLAVDLRGFHTVSLVGDEEACRRVAFAMVAQLVTWHAPGDVALMVAAAPGRQAAWEWVKWLPHLRHPVDADALGPLRMFATGATELSQLAVSAQGAEEQPSLRVIVTDQVPGVASRQFLTPATHVVTLDVTGERDVPRTLEPGAAVLEVTPDGIVLHRSTKEAAHARTPFGRPDRVPAVYCEMLARAMAAYRLPDAQDGDVAAGDSGLEPVRDFPTLLGAGDPLTLDPRVAWRPRPLRQQLRIPIGTADDGSPVELDLKESAQGGMGPHGICIGATGSGKSELLRTLVLGLAMTHSTEQLNFILVDFKGGATFLGLEDLPHVSAVITNLADELSLVERMSDAIGGELDRRMEVLRSAGNFKNRDDYEAARRAGADLEPMPSLVIIVDEFSELLTARPEFIDLFVQIGRVGRSIAVHQLLASQRLEENRLRGLDTFLSYRIALRTFSPSESRAVIGVPDAYELPTPPGNGYLKFDTTGLTRFKAAYVSGPWHDPSALGRGDDPRADDLDAPLARGWIPPVLEFGTDYVAPVAPPSDLPGSLSLSPGSPSLSSGSPSLSRGAERSEASDVAGGDPSTSSGRFDKLNDPDGSGRFDKLNEPKDDEAETLLGIAVGRLRGHGRPARRVWLPPLDLPPTMDQLLGGLADVEGRGLQVADASRQGRLRAPVGIIDRPRQQRRDPWWIDFSGSGGNLAVVGGPQSGKSMALRASIAGLALTHTPQEVGFYVLDFGGGALTSMRRLAHIGAVTGRLDVDRVRRTVAELTSLRAARERQFADLGIDSMTTYRQARRDGSVPADRFPTDVFLVIDGWATLKTEFETLEPQVQALANGGLGYGIHVFVSAARPSEIRAATLDALQSRIELKLGDPFDSTIDRHAQAGVPVARPGRGLTGGGLHALIGLPRVDSVTGVDDVSAGQRNFIAAVNGAWKGPRAAEVRLLPEDLELSALPAIAPGPDRRIPFAVDELEIAPVWFDPMADPHLVAIGGPESGKSNLLRLFLRGITTRFTASEAKVMIVDYRRSLLGEVESEHLIGYYPSAAAATPMLQQTAEAVRARLPGPDVTQQQLRDRSWWTGAEVFLVVDDYDLVAAPSGNPMAVFADLINQAGDIGLHIILARSFGGAGRAVFGDPLISRMKESVNPALVMSGNREEGNLYGDVKGAPMPAGRGTLVTRAFTGLVQTAKVPPRA</sequence>
<dbReference type="InterPro" id="IPR002543">
    <property type="entry name" value="FtsK_dom"/>
</dbReference>
<feature type="region of interest" description="Disordered" evidence="10">
    <location>
        <begin position="1"/>
        <end position="27"/>
    </location>
</feature>
<evidence type="ECO:0000256" key="4">
    <source>
        <dbReference type="ARBA" id="ARBA00022737"/>
    </source>
</evidence>
<keyword evidence="2" id="KW-1003">Cell membrane</keyword>
<dbReference type="PANTHER" id="PTHR22683">
    <property type="entry name" value="SPORULATION PROTEIN RELATED"/>
    <property type="match status" value="1"/>
</dbReference>
<dbReference type="PANTHER" id="PTHR22683:SF1">
    <property type="entry name" value="TYPE VII SECRETION SYSTEM PROTEIN ESSC"/>
    <property type="match status" value="1"/>
</dbReference>
<keyword evidence="4" id="KW-0677">Repeat</keyword>
<dbReference type="InterPro" id="IPR050206">
    <property type="entry name" value="FtsK/SpoIIIE/SftA"/>
</dbReference>
<evidence type="ECO:0000256" key="8">
    <source>
        <dbReference type="ARBA" id="ARBA00023136"/>
    </source>
</evidence>
<evidence type="ECO:0000256" key="2">
    <source>
        <dbReference type="ARBA" id="ARBA00022475"/>
    </source>
</evidence>
<gene>
    <name evidence="13" type="primary">eccCa</name>
    <name evidence="13" type="ORF">QH948_12965</name>
</gene>
<reference evidence="13 14" key="1">
    <citation type="journal article" date="2008" name="Int. J. Syst. Evol. Microbiol.">
        <title>Tessaracoccus flavescens sp. nov., isolated from marine sediment.</title>
        <authorList>
            <person name="Lee D.W."/>
            <person name="Lee S.D."/>
        </authorList>
    </citation>
    <scope>NUCLEOTIDE SEQUENCE [LARGE SCALE GENOMIC DNA]</scope>
    <source>
        <strain evidence="13 14">T21</strain>
    </source>
</reference>
<feature type="binding site" evidence="9">
    <location>
        <begin position="1177"/>
        <end position="1184"/>
    </location>
    <ligand>
        <name>ATP</name>
        <dbReference type="ChEBI" id="CHEBI:30616"/>
    </ligand>
</feature>
<dbReference type="InterPro" id="IPR023837">
    <property type="entry name" value="EccCb-like_Actinobacteria"/>
</dbReference>
<evidence type="ECO:0000256" key="6">
    <source>
        <dbReference type="ARBA" id="ARBA00022840"/>
    </source>
</evidence>
<organism evidence="13 14">
    <name type="scientific">Tessaracoccus lacteus</name>
    <dbReference type="NCBI Taxonomy" id="3041766"/>
    <lineage>
        <taxon>Bacteria</taxon>
        <taxon>Bacillati</taxon>
        <taxon>Actinomycetota</taxon>
        <taxon>Actinomycetes</taxon>
        <taxon>Propionibacteriales</taxon>
        <taxon>Propionibacteriaceae</taxon>
        <taxon>Tessaracoccus</taxon>
    </lineage>
</organism>
<dbReference type="EMBL" id="CP123967">
    <property type="protein sequence ID" value="WGT47015.1"/>
    <property type="molecule type" value="Genomic_DNA"/>
</dbReference>
<name>A0ABY8PX33_9ACTN</name>
<dbReference type="Pfam" id="PF01580">
    <property type="entry name" value="FtsK_SpoIIIE"/>
    <property type="match status" value="2"/>
</dbReference>
<keyword evidence="6 9" id="KW-0067">ATP-binding</keyword>
<dbReference type="InterPro" id="IPR027417">
    <property type="entry name" value="P-loop_NTPase"/>
</dbReference>
<evidence type="ECO:0000313" key="14">
    <source>
        <dbReference type="Proteomes" id="UP001244136"/>
    </source>
</evidence>
<feature type="compositionally biased region" description="Low complexity" evidence="10">
    <location>
        <begin position="733"/>
        <end position="753"/>
    </location>
</feature>
<dbReference type="Proteomes" id="UP001244136">
    <property type="component" value="Chromosome"/>
</dbReference>
<feature type="domain" description="FtsK" evidence="12">
    <location>
        <begin position="447"/>
        <end position="647"/>
    </location>
</feature>
<feature type="binding site" evidence="9">
    <location>
        <begin position="890"/>
        <end position="897"/>
    </location>
    <ligand>
        <name>ATP</name>
        <dbReference type="ChEBI" id="CHEBI:30616"/>
    </ligand>
</feature>
<dbReference type="SUPFAM" id="SSF52540">
    <property type="entry name" value="P-loop containing nucleoside triphosphate hydrolases"/>
    <property type="match status" value="3"/>
</dbReference>
<keyword evidence="3 11" id="KW-0812">Transmembrane</keyword>
<keyword evidence="8 11" id="KW-0472">Membrane</keyword>
<keyword evidence="5 9" id="KW-0547">Nucleotide-binding</keyword>
<proteinExistence type="predicted"/>
<evidence type="ECO:0000259" key="12">
    <source>
        <dbReference type="PROSITE" id="PS50901"/>
    </source>
</evidence>
<dbReference type="InterPro" id="IPR003593">
    <property type="entry name" value="AAA+_ATPase"/>
</dbReference>
<dbReference type="Gene3D" id="3.40.50.300">
    <property type="entry name" value="P-loop containing nucleotide triphosphate hydrolases"/>
    <property type="match status" value="3"/>
</dbReference>
<dbReference type="RefSeq" id="WP_281144757.1">
    <property type="nucleotide sequence ID" value="NZ_CP123967.1"/>
</dbReference>
<evidence type="ECO:0000313" key="13">
    <source>
        <dbReference type="EMBL" id="WGT47015.1"/>
    </source>
</evidence>
<dbReference type="SMART" id="SM00382">
    <property type="entry name" value="AAA"/>
    <property type="match status" value="2"/>
</dbReference>
<evidence type="ECO:0000256" key="9">
    <source>
        <dbReference type="PROSITE-ProRule" id="PRU00289"/>
    </source>
</evidence>
<feature type="compositionally biased region" description="Basic and acidic residues" evidence="10">
    <location>
        <begin position="775"/>
        <end position="794"/>
    </location>
</feature>
<evidence type="ECO:0000256" key="11">
    <source>
        <dbReference type="SAM" id="Phobius"/>
    </source>
</evidence>
<evidence type="ECO:0000256" key="3">
    <source>
        <dbReference type="ARBA" id="ARBA00022692"/>
    </source>
</evidence>
<feature type="domain" description="FtsK" evidence="12">
    <location>
        <begin position="872"/>
        <end position="1064"/>
    </location>
</feature>
<dbReference type="InterPro" id="IPR023836">
    <property type="entry name" value="EccCa-like_Actinobacteria"/>
</dbReference>
<dbReference type="NCBIfam" id="TIGR03924">
    <property type="entry name" value="T7SS_EccC_a"/>
    <property type="match status" value="1"/>
</dbReference>
<feature type="transmembrane region" description="Helical" evidence="11">
    <location>
        <begin position="57"/>
        <end position="76"/>
    </location>
</feature>
<feature type="binding site" evidence="9">
    <location>
        <begin position="470"/>
        <end position="477"/>
    </location>
    <ligand>
        <name>ATP</name>
        <dbReference type="ChEBI" id="CHEBI:30616"/>
    </ligand>
</feature>
<evidence type="ECO:0000256" key="1">
    <source>
        <dbReference type="ARBA" id="ARBA00004651"/>
    </source>
</evidence>
<keyword evidence="7 11" id="KW-1133">Transmembrane helix</keyword>
<protein>
    <submittedName>
        <fullName evidence="13">Type VII secretion protein EccCa</fullName>
    </submittedName>
</protein>
<feature type="domain" description="FtsK" evidence="12">
    <location>
        <begin position="1160"/>
        <end position="1345"/>
    </location>
</feature>
<comment type="subcellular location">
    <subcellularLocation>
        <location evidence="1">Cell membrane</location>
        <topology evidence="1">Multi-pass membrane protein</topology>
    </subcellularLocation>
</comment>
<dbReference type="PROSITE" id="PS50901">
    <property type="entry name" value="FTSK"/>
    <property type="match status" value="3"/>
</dbReference>
<keyword evidence="14" id="KW-1185">Reference proteome</keyword>
<evidence type="ECO:0000256" key="10">
    <source>
        <dbReference type="SAM" id="MobiDB-lite"/>
    </source>
</evidence>
<feature type="transmembrane region" description="Helical" evidence="11">
    <location>
        <begin position="31"/>
        <end position="50"/>
    </location>
</feature>
<evidence type="ECO:0000256" key="5">
    <source>
        <dbReference type="ARBA" id="ARBA00022741"/>
    </source>
</evidence>
<evidence type="ECO:0000256" key="7">
    <source>
        <dbReference type="ARBA" id="ARBA00022989"/>
    </source>
</evidence>
<accession>A0ABY8PX33</accession>
<dbReference type="NCBIfam" id="TIGR03925">
    <property type="entry name" value="T7SS_EccC_b"/>
    <property type="match status" value="1"/>
</dbReference>